<dbReference type="GO" id="GO:0000160">
    <property type="term" value="P:phosphorelay signal transduction system"/>
    <property type="evidence" value="ECO:0007669"/>
    <property type="project" value="InterPro"/>
</dbReference>
<feature type="domain" description="Response regulatory" evidence="3">
    <location>
        <begin position="1"/>
        <end position="104"/>
    </location>
</feature>
<feature type="modified residue" description="4-aspartylphosphate" evidence="2">
    <location>
        <position position="38"/>
    </location>
</feature>
<dbReference type="SUPFAM" id="SSF52172">
    <property type="entry name" value="CheY-like"/>
    <property type="match status" value="1"/>
</dbReference>
<dbReference type="EMBL" id="FZON01000042">
    <property type="protein sequence ID" value="SNS92844.1"/>
    <property type="molecule type" value="Genomic_DNA"/>
</dbReference>
<dbReference type="InterPro" id="IPR050595">
    <property type="entry name" value="Bact_response_regulator"/>
</dbReference>
<keyword evidence="1 2" id="KW-0597">Phosphoprotein</keyword>
<accession>A0A239IKA4</accession>
<dbReference type="InterPro" id="IPR011006">
    <property type="entry name" value="CheY-like_superfamily"/>
</dbReference>
<dbReference type="SMART" id="SM00448">
    <property type="entry name" value="REC"/>
    <property type="match status" value="1"/>
</dbReference>
<dbReference type="Gene3D" id="3.40.50.2300">
    <property type="match status" value="1"/>
</dbReference>
<sequence>MLIATLETAGYVVDAVGSGDAALTLFQSDPHFDLLVTDIVMPGELQGTNLARAIRETHPDLPMIFMSGYAAESTVHGNGLRPDDIRLMKPVPRDDLLNAVARALKPASEPG</sequence>
<gene>
    <name evidence="4" type="ORF">SAMN04488078_104247</name>
</gene>
<evidence type="ECO:0000313" key="4">
    <source>
        <dbReference type="EMBL" id="SNS92844.1"/>
    </source>
</evidence>
<evidence type="ECO:0000256" key="2">
    <source>
        <dbReference type="PROSITE-ProRule" id="PRU00169"/>
    </source>
</evidence>
<dbReference type="RefSeq" id="WP_089279305.1">
    <property type="nucleotide sequence ID" value="NZ_FZON01000042.1"/>
</dbReference>
<dbReference type="PROSITE" id="PS50110">
    <property type="entry name" value="RESPONSE_REGULATORY"/>
    <property type="match status" value="1"/>
</dbReference>
<proteinExistence type="predicted"/>
<evidence type="ECO:0000256" key="1">
    <source>
        <dbReference type="ARBA" id="ARBA00022553"/>
    </source>
</evidence>
<dbReference type="InterPro" id="IPR001789">
    <property type="entry name" value="Sig_transdc_resp-reg_receiver"/>
</dbReference>
<evidence type="ECO:0000313" key="5">
    <source>
        <dbReference type="Proteomes" id="UP000198440"/>
    </source>
</evidence>
<dbReference type="AlphaFoldDB" id="A0A239IKA4"/>
<dbReference type="Proteomes" id="UP000198440">
    <property type="component" value="Unassembled WGS sequence"/>
</dbReference>
<dbReference type="PANTHER" id="PTHR44591">
    <property type="entry name" value="STRESS RESPONSE REGULATOR PROTEIN 1"/>
    <property type="match status" value="1"/>
</dbReference>
<dbReference type="Pfam" id="PF00072">
    <property type="entry name" value="Response_reg"/>
    <property type="match status" value="1"/>
</dbReference>
<name>A0A239IKA4_9RHOB</name>
<protein>
    <submittedName>
        <fullName evidence="4">Response regulator receiver domain-containing protein</fullName>
    </submittedName>
</protein>
<dbReference type="PANTHER" id="PTHR44591:SF21">
    <property type="entry name" value="TWO-COMPONENT RESPONSE REGULATOR"/>
    <property type="match status" value="1"/>
</dbReference>
<evidence type="ECO:0000259" key="3">
    <source>
        <dbReference type="PROSITE" id="PS50110"/>
    </source>
</evidence>
<dbReference type="OrthoDB" id="9784719at2"/>
<reference evidence="4 5" key="1">
    <citation type="submission" date="2017-06" db="EMBL/GenBank/DDBJ databases">
        <authorList>
            <person name="Kim H.J."/>
            <person name="Triplett B.A."/>
        </authorList>
    </citation>
    <scope>NUCLEOTIDE SEQUENCE [LARGE SCALE GENOMIC DNA]</scope>
    <source>
        <strain evidence="4 5">DSM 11445</strain>
    </source>
</reference>
<organism evidence="4 5">
    <name type="scientific">Antarctobacter heliothermus</name>
    <dbReference type="NCBI Taxonomy" id="74033"/>
    <lineage>
        <taxon>Bacteria</taxon>
        <taxon>Pseudomonadati</taxon>
        <taxon>Pseudomonadota</taxon>
        <taxon>Alphaproteobacteria</taxon>
        <taxon>Rhodobacterales</taxon>
        <taxon>Roseobacteraceae</taxon>
        <taxon>Antarctobacter</taxon>
    </lineage>
</organism>